<evidence type="ECO:0000313" key="3">
    <source>
        <dbReference type="RefSeq" id="XP_056690670.1"/>
    </source>
</evidence>
<evidence type="ECO:0000256" key="1">
    <source>
        <dbReference type="SAM" id="Coils"/>
    </source>
</evidence>
<dbReference type="Proteomes" id="UP000813463">
    <property type="component" value="Chromosome 1"/>
</dbReference>
<organism evidence="2 3">
    <name type="scientific">Spinacia oleracea</name>
    <name type="common">Spinach</name>
    <dbReference type="NCBI Taxonomy" id="3562"/>
    <lineage>
        <taxon>Eukaryota</taxon>
        <taxon>Viridiplantae</taxon>
        <taxon>Streptophyta</taxon>
        <taxon>Embryophyta</taxon>
        <taxon>Tracheophyta</taxon>
        <taxon>Spermatophyta</taxon>
        <taxon>Magnoliopsida</taxon>
        <taxon>eudicotyledons</taxon>
        <taxon>Gunneridae</taxon>
        <taxon>Pentapetalae</taxon>
        <taxon>Caryophyllales</taxon>
        <taxon>Chenopodiaceae</taxon>
        <taxon>Chenopodioideae</taxon>
        <taxon>Anserineae</taxon>
        <taxon>Spinacia</taxon>
    </lineage>
</organism>
<proteinExistence type="predicted"/>
<feature type="coiled-coil region" evidence="1">
    <location>
        <begin position="83"/>
        <end position="134"/>
    </location>
</feature>
<dbReference type="GeneID" id="130465872"/>
<evidence type="ECO:0000313" key="2">
    <source>
        <dbReference type="Proteomes" id="UP000813463"/>
    </source>
</evidence>
<keyword evidence="2" id="KW-1185">Reference proteome</keyword>
<name>A0ABM3R4Y0_SPIOL</name>
<dbReference type="RefSeq" id="XP_056690670.1">
    <property type="nucleotide sequence ID" value="XM_056834692.1"/>
</dbReference>
<gene>
    <name evidence="3" type="primary">LOC130465872</name>
</gene>
<keyword evidence="1" id="KW-0175">Coiled coil</keyword>
<reference evidence="3" key="2">
    <citation type="submission" date="2025-08" db="UniProtKB">
        <authorList>
            <consortium name="RefSeq"/>
        </authorList>
    </citation>
    <scope>IDENTIFICATION</scope>
    <source>
        <tissue evidence="3">Leaf</tissue>
    </source>
</reference>
<reference evidence="2" key="1">
    <citation type="journal article" date="2021" name="Nat. Commun.">
        <title>Genomic analyses provide insights into spinach domestication and the genetic basis of agronomic traits.</title>
        <authorList>
            <person name="Cai X."/>
            <person name="Sun X."/>
            <person name="Xu C."/>
            <person name="Sun H."/>
            <person name="Wang X."/>
            <person name="Ge C."/>
            <person name="Zhang Z."/>
            <person name="Wang Q."/>
            <person name="Fei Z."/>
            <person name="Jiao C."/>
            <person name="Wang Q."/>
        </authorList>
    </citation>
    <scope>NUCLEOTIDE SEQUENCE [LARGE SCALE GENOMIC DNA]</scope>
    <source>
        <strain evidence="2">cv. Varoflay</strain>
    </source>
</reference>
<accession>A0ABM3R4Y0</accession>
<protein>
    <submittedName>
        <fullName evidence="3">Uncharacterized protein</fullName>
    </submittedName>
</protein>
<sequence>MQGVLLDLFIKAEGFKRWRADVTSQLQRQVHRATNVGDYAMVTVEKVRLEMQETIEAQSKELSVLRSDKKQCLIKINEQVLTIETLNAEALSAQSFLQEAEAKVKEAVGLRQQVASLEEMVSASQAEISQVRAEAKLVADETRERTRRA</sequence>